<keyword evidence="7" id="KW-1185">Reference proteome</keyword>
<dbReference type="SUPFAM" id="SSF56784">
    <property type="entry name" value="HAD-like"/>
    <property type="match status" value="1"/>
</dbReference>
<dbReference type="SUPFAM" id="SSF49452">
    <property type="entry name" value="Starch-binding domain-like"/>
    <property type="match status" value="1"/>
</dbReference>
<dbReference type="Gene3D" id="3.40.50.1000">
    <property type="entry name" value="HAD superfamily/HAD-like"/>
    <property type="match status" value="2"/>
</dbReference>
<feature type="region of interest" description="Disordered" evidence="3">
    <location>
        <begin position="27"/>
        <end position="53"/>
    </location>
</feature>
<keyword evidence="4" id="KW-0812">Transmembrane</keyword>
<evidence type="ECO:0000313" key="6">
    <source>
        <dbReference type="EMBL" id="CAH0375454.1"/>
    </source>
</evidence>
<evidence type="ECO:0000259" key="5">
    <source>
        <dbReference type="PROSITE" id="PS51166"/>
    </source>
</evidence>
<dbReference type="GO" id="GO:2001070">
    <property type="term" value="F:starch binding"/>
    <property type="evidence" value="ECO:0007669"/>
    <property type="project" value="InterPro"/>
</dbReference>
<feature type="domain" description="CBM20" evidence="5">
    <location>
        <begin position="321"/>
        <end position="437"/>
    </location>
</feature>
<keyword evidence="4" id="KW-0472">Membrane</keyword>
<dbReference type="Gene3D" id="3.40.50.2000">
    <property type="entry name" value="Glycogen Phosphorylase B"/>
    <property type="match status" value="2"/>
</dbReference>
<feature type="compositionally biased region" description="Low complexity" evidence="3">
    <location>
        <begin position="1379"/>
        <end position="1388"/>
    </location>
</feature>
<dbReference type="PANTHER" id="PTHR10788:SF94">
    <property type="entry name" value="ALPHA,ALPHA-TREHALOSE-PHOSPHATE SYNTHASE [UDP-FORMING] 5"/>
    <property type="match status" value="1"/>
</dbReference>
<feature type="compositionally biased region" description="Basic and acidic residues" evidence="3">
    <location>
        <begin position="1404"/>
        <end position="1417"/>
    </location>
</feature>
<dbReference type="SMART" id="SM01065">
    <property type="entry name" value="CBM_2"/>
    <property type="match status" value="1"/>
</dbReference>
<feature type="transmembrane region" description="Helical" evidence="4">
    <location>
        <begin position="198"/>
        <end position="220"/>
    </location>
</feature>
<proteinExistence type="inferred from homology"/>
<dbReference type="InterPro" id="IPR001830">
    <property type="entry name" value="Glyco_trans_20"/>
</dbReference>
<evidence type="ECO:0000256" key="3">
    <source>
        <dbReference type="SAM" id="MobiDB-lite"/>
    </source>
</evidence>
<accession>A0A8J2SYI9</accession>
<gene>
    <name evidence="6" type="ORF">PECAL_4P27890</name>
</gene>
<dbReference type="GO" id="GO:0004805">
    <property type="term" value="F:trehalose-phosphatase activity"/>
    <property type="evidence" value="ECO:0007669"/>
    <property type="project" value="TreeGrafter"/>
</dbReference>
<sequence length="1708" mass="185782">MRKALKRARRTLRTYRDSFGNIVRGSRESLERLAQPEVSDEPRAEPDTPQPLPVVAESFDEKDVKEERTCCQRHFGTDALLGSWFLAAASLLFALYGLALVIESWNSDDATWVTFAWGNLASGVMFMVGSFYFVSVSYPETMDRCAREALTVDVDTLSFVEKHFTFNDMLLATWSFELGCIPYLVVAAAYLAEGGHRNTVLGALLLSATLVGMACLYVWVRSAMPHEMQKNGGNGSSEFYEIFIEPCCGDNAFLRRHLGTDLQAGGWLFFGPTAVAAGLALALVCVFPGSLDAWIGFVQMVLLAVGAGLLLRSIRHGRALEQDARVARVEFACYAPLGFGEEVVVCGDAPVLGNGDVGRGVALRTSAATYPVWTTSEPVAVFAGVVRYRYAVFSAGAFDRWESFEQGQDRRVALVDAGATTILSDKLECAGLRPWTAADAAALRNADTSAAAVARASIDDAEASPRRGVQFAEPRAEKRGSLTVEAPFGSPRRQPTTYLAARERREAKPQPRKMPATPEKPSPRSSKYDDEQREALAKFLGDEAPGAGALAPTDGVVVASLFLPVLIARDSSGKLQIAWDHENLLSLQTPLRVTRVGIARTPDDATEREKQDVANRLRRQPWCAIAIFLDAETFRLFYHSFCKGILWPVFHNSVEVYGEQSTPLLEFDDVFRAPADGTEDDRVELLAAAAGSALRLDQDVKSRSRSGSSFDLGSPRGSSDAFSETGEASPRSPPPRDLPARPASPAQKGRVTTNDERAWHAYKRANQVFRDAVVEAYNQGDLVWIHGFQLLLLPAFVSRRLAAARIGVFLHTPFPSSEIFRTLSMRSELLRGVLGADRIGFHLFEYARHFVTNVRRLLGIKNAHDRRGVVLDVDGRDVIITCVHAGVEPAALSRVAALPETEQARRDLARSLGIGEVSWNDGTHIIIAGIDKLERLRGLPLKLLAYERYLDDAKGRGEAPDTRLVQYALASPERAADAAKVRSDCLALVDRIRDRHGEASVVWREVRDVPVEERLALLGAADVFWVSSVRDGLNRWPLEYVAVQYDAVVAGGFDHAPENKKYFDAILERAADCCGGAGYPCGDPCTDFVPKGPHSKRGDAAAERRALAAEVFPESDGASLQRRAKLEARTPGTLVLSDSSSASRVLLGATVANPWRVDDGATALRRALDMRPRERLARLAKDARFLGRATTGKWAYRVLADLKTVPRDRNPLRATHAGLGLGFRILGMKSGFDALQVDRVARAYRQAGQDAPSAAPTEKGGFSATGTSRVVILDYGGTLVPEATAVGAVASYAIASGTKKTPRPSDEVLGVLAALARDPRNVVFVVSGRERVHLLDGLAGPGLADLGLAAEHGFFVRWPRALRDVGPGTAVMNTALARRGGAGTASPGAHDRPPPPPATSPEARSPRVDDGDWDRAAPRRGGWRAQALTTMDMFARQTQGTYVERHESCLVWQYRDADPDFGEMQATELESQLRLVLAPYGQVRVLRGANPSRGGYVEVRPAGVDKGALLRRVLRALEAAGRPADFALVVGDDASDEPMFRELRKWQGDAAVPTATRARRSARAFSVTVGKKPSDAESYVDAHDNLVELLEALARVSNRGARYYSSHDFAAEYASACAALRDDFPGDARGDSDDRASTTSSSAPSDMARSLSMPAFGQAANQPRRRPVARKNSWLSFQDAFQVAPQEAESAPIIEEGDEENDDAAMFF</sequence>
<keyword evidence="4" id="KW-1133">Transmembrane helix</keyword>
<dbReference type="FunFam" id="3.40.50.1000:FF:000052">
    <property type="entry name" value="Alpha,alpha-trehalose-phosphate synthase [UDP-forming] 6"/>
    <property type="match status" value="1"/>
</dbReference>
<protein>
    <recommendedName>
        <fullName evidence="5">CBM20 domain-containing protein</fullName>
    </recommendedName>
</protein>
<feature type="transmembrane region" description="Helical" evidence="4">
    <location>
        <begin position="81"/>
        <end position="102"/>
    </location>
</feature>
<dbReference type="CDD" id="cd05467">
    <property type="entry name" value="CBM20"/>
    <property type="match status" value="1"/>
</dbReference>
<feature type="compositionally biased region" description="Polar residues" evidence="3">
    <location>
        <begin position="705"/>
        <end position="722"/>
    </location>
</feature>
<feature type="region of interest" description="Disordered" evidence="3">
    <location>
        <begin position="1625"/>
        <end position="1669"/>
    </location>
</feature>
<evidence type="ECO:0000256" key="4">
    <source>
        <dbReference type="SAM" id="Phobius"/>
    </source>
</evidence>
<dbReference type="SUPFAM" id="SSF53756">
    <property type="entry name" value="UDP-Glycosyltransferase/glycogen phosphorylase"/>
    <property type="match status" value="3"/>
</dbReference>
<comment type="caution">
    <text evidence="6">The sequence shown here is derived from an EMBL/GenBank/DDBJ whole genome shotgun (WGS) entry which is preliminary data.</text>
</comment>
<name>A0A8J2SYI9_9STRA</name>
<feature type="transmembrane region" description="Helical" evidence="4">
    <location>
        <begin position="114"/>
        <end position="134"/>
    </location>
</feature>
<dbReference type="Pfam" id="PF00982">
    <property type="entry name" value="Glyco_transf_20"/>
    <property type="match status" value="1"/>
</dbReference>
<feature type="transmembrane region" description="Helical" evidence="4">
    <location>
        <begin position="171"/>
        <end position="192"/>
    </location>
</feature>
<comment type="similarity">
    <text evidence="1">In the N-terminal section; belongs to the glycosyltransferase 20 family.</text>
</comment>
<dbReference type="GO" id="GO:0005992">
    <property type="term" value="P:trehalose biosynthetic process"/>
    <property type="evidence" value="ECO:0007669"/>
    <property type="project" value="InterPro"/>
</dbReference>
<reference evidence="6" key="1">
    <citation type="submission" date="2021-11" db="EMBL/GenBank/DDBJ databases">
        <authorList>
            <consortium name="Genoscope - CEA"/>
            <person name="William W."/>
        </authorList>
    </citation>
    <scope>NUCLEOTIDE SEQUENCE</scope>
</reference>
<feature type="compositionally biased region" description="Low complexity" evidence="3">
    <location>
        <begin position="1637"/>
        <end position="1646"/>
    </location>
</feature>
<feature type="compositionally biased region" description="Basic and acidic residues" evidence="3">
    <location>
        <begin position="1625"/>
        <end position="1636"/>
    </location>
</feature>
<dbReference type="InterPro" id="IPR002044">
    <property type="entry name" value="CBM20"/>
</dbReference>
<feature type="region of interest" description="Disordered" evidence="3">
    <location>
        <begin position="1379"/>
        <end position="1421"/>
    </location>
</feature>
<dbReference type="PROSITE" id="PS51166">
    <property type="entry name" value="CBM20"/>
    <property type="match status" value="1"/>
</dbReference>
<dbReference type="InterPro" id="IPR013783">
    <property type="entry name" value="Ig-like_fold"/>
</dbReference>
<comment type="similarity">
    <text evidence="2">In the C-terminal section; belongs to the trehalose phosphatase family.</text>
</comment>
<dbReference type="InterPro" id="IPR013784">
    <property type="entry name" value="Carb-bd-like_fold"/>
</dbReference>
<dbReference type="EMBL" id="CAKKNE010000004">
    <property type="protein sequence ID" value="CAH0375454.1"/>
    <property type="molecule type" value="Genomic_DNA"/>
</dbReference>
<evidence type="ECO:0000313" key="7">
    <source>
        <dbReference type="Proteomes" id="UP000789595"/>
    </source>
</evidence>
<dbReference type="PANTHER" id="PTHR10788">
    <property type="entry name" value="TREHALOSE-6-PHOSPHATE SYNTHASE"/>
    <property type="match status" value="1"/>
</dbReference>
<evidence type="ECO:0000256" key="2">
    <source>
        <dbReference type="ARBA" id="ARBA00006330"/>
    </source>
</evidence>
<dbReference type="InterPro" id="IPR023214">
    <property type="entry name" value="HAD_sf"/>
</dbReference>
<dbReference type="Proteomes" id="UP000789595">
    <property type="component" value="Unassembled WGS sequence"/>
</dbReference>
<feature type="transmembrane region" description="Helical" evidence="4">
    <location>
        <begin position="264"/>
        <end position="287"/>
    </location>
</feature>
<dbReference type="GO" id="GO:0005829">
    <property type="term" value="C:cytosol"/>
    <property type="evidence" value="ECO:0007669"/>
    <property type="project" value="TreeGrafter"/>
</dbReference>
<dbReference type="Gene3D" id="2.60.40.10">
    <property type="entry name" value="Immunoglobulins"/>
    <property type="match status" value="1"/>
</dbReference>
<dbReference type="Pfam" id="PF00686">
    <property type="entry name" value="CBM_20"/>
    <property type="match status" value="1"/>
</dbReference>
<dbReference type="OrthoDB" id="203489at2759"/>
<evidence type="ECO:0000256" key="1">
    <source>
        <dbReference type="ARBA" id="ARBA00005409"/>
    </source>
</evidence>
<dbReference type="Pfam" id="PF02358">
    <property type="entry name" value="Trehalose_PPase"/>
    <property type="match status" value="1"/>
</dbReference>
<feature type="compositionally biased region" description="Acidic residues" evidence="3">
    <location>
        <begin position="1695"/>
        <end position="1708"/>
    </location>
</feature>
<feature type="region of interest" description="Disordered" evidence="3">
    <location>
        <begin position="1685"/>
        <end position="1708"/>
    </location>
</feature>
<dbReference type="InterPro" id="IPR036412">
    <property type="entry name" value="HAD-like_sf"/>
</dbReference>
<feature type="region of interest" description="Disordered" evidence="3">
    <location>
        <begin position="703"/>
        <end position="756"/>
    </location>
</feature>
<dbReference type="InterPro" id="IPR003337">
    <property type="entry name" value="Trehalose_PPase"/>
</dbReference>
<feature type="region of interest" description="Disordered" evidence="3">
    <location>
        <begin position="463"/>
        <end position="531"/>
    </location>
</feature>
<organism evidence="6 7">
    <name type="scientific">Pelagomonas calceolata</name>
    <dbReference type="NCBI Taxonomy" id="35677"/>
    <lineage>
        <taxon>Eukaryota</taxon>
        <taxon>Sar</taxon>
        <taxon>Stramenopiles</taxon>
        <taxon>Ochrophyta</taxon>
        <taxon>Pelagophyceae</taxon>
        <taxon>Pelagomonadales</taxon>
        <taxon>Pelagomonadaceae</taxon>
        <taxon>Pelagomonas</taxon>
    </lineage>
</organism>